<proteinExistence type="predicted"/>
<keyword evidence="3" id="KW-1185">Reference proteome</keyword>
<dbReference type="EMBL" id="KQ988979">
    <property type="protein sequence ID" value="KZV55294.1"/>
    <property type="molecule type" value="Genomic_DNA"/>
</dbReference>
<reference evidence="2 3" key="1">
    <citation type="journal article" date="2015" name="Proc. Natl. Acad. Sci. U.S.A.">
        <title>The resurrection genome of Boea hygrometrica: A blueprint for survival of dehydration.</title>
        <authorList>
            <person name="Xiao L."/>
            <person name="Yang G."/>
            <person name="Zhang L."/>
            <person name="Yang X."/>
            <person name="Zhao S."/>
            <person name="Ji Z."/>
            <person name="Zhou Q."/>
            <person name="Hu M."/>
            <person name="Wang Y."/>
            <person name="Chen M."/>
            <person name="Xu Y."/>
            <person name="Jin H."/>
            <person name="Xiao X."/>
            <person name="Hu G."/>
            <person name="Bao F."/>
            <person name="Hu Y."/>
            <person name="Wan P."/>
            <person name="Li L."/>
            <person name="Deng X."/>
            <person name="Kuang T."/>
            <person name="Xiang C."/>
            <person name="Zhu J.K."/>
            <person name="Oliver M.J."/>
            <person name="He Y."/>
        </authorList>
    </citation>
    <scope>NUCLEOTIDE SEQUENCE [LARGE SCALE GENOMIC DNA]</scope>
    <source>
        <strain evidence="3">cv. XS01</strain>
    </source>
</reference>
<dbReference type="Proteomes" id="UP000250235">
    <property type="component" value="Unassembled WGS sequence"/>
</dbReference>
<evidence type="ECO:0000256" key="1">
    <source>
        <dbReference type="SAM" id="MobiDB-lite"/>
    </source>
</evidence>
<dbReference type="PANTHER" id="PTHR37725">
    <property type="match status" value="1"/>
</dbReference>
<gene>
    <name evidence="2" type="ORF">F511_06771</name>
</gene>
<feature type="compositionally biased region" description="Basic residues" evidence="1">
    <location>
        <begin position="80"/>
        <end position="90"/>
    </location>
</feature>
<name>A0A2Z7D6P0_9LAMI</name>
<dbReference type="OrthoDB" id="1623146at2759"/>
<feature type="region of interest" description="Disordered" evidence="1">
    <location>
        <begin position="75"/>
        <end position="100"/>
    </location>
</feature>
<protein>
    <submittedName>
        <fullName evidence="2">Uncharacterized protein</fullName>
    </submittedName>
</protein>
<sequence>MNIFQISRVHFSHMDSSNPGGYTKTHERIRWASGEKVDLRLLVLLESLEEIYVKRQELFKKIFPGDHHQLFQKIGDAKTTKNKQKKKSMRRSQSIGPGYAVKGRGLDINGIDEFKVERFKVRTPIVMEEDGQGGTTLGGSTNDSK</sequence>
<dbReference type="PANTHER" id="PTHR37725:SF1">
    <property type="match status" value="1"/>
</dbReference>
<evidence type="ECO:0000313" key="2">
    <source>
        <dbReference type="EMBL" id="KZV55294.1"/>
    </source>
</evidence>
<organism evidence="2 3">
    <name type="scientific">Dorcoceras hygrometricum</name>
    <dbReference type="NCBI Taxonomy" id="472368"/>
    <lineage>
        <taxon>Eukaryota</taxon>
        <taxon>Viridiplantae</taxon>
        <taxon>Streptophyta</taxon>
        <taxon>Embryophyta</taxon>
        <taxon>Tracheophyta</taxon>
        <taxon>Spermatophyta</taxon>
        <taxon>Magnoliopsida</taxon>
        <taxon>eudicotyledons</taxon>
        <taxon>Gunneridae</taxon>
        <taxon>Pentapetalae</taxon>
        <taxon>asterids</taxon>
        <taxon>lamiids</taxon>
        <taxon>Lamiales</taxon>
        <taxon>Gesneriaceae</taxon>
        <taxon>Didymocarpoideae</taxon>
        <taxon>Trichosporeae</taxon>
        <taxon>Loxocarpinae</taxon>
        <taxon>Dorcoceras</taxon>
    </lineage>
</organism>
<evidence type="ECO:0000313" key="3">
    <source>
        <dbReference type="Proteomes" id="UP000250235"/>
    </source>
</evidence>
<dbReference type="AlphaFoldDB" id="A0A2Z7D6P0"/>
<accession>A0A2Z7D6P0</accession>